<dbReference type="eggNOG" id="KOG4726">
    <property type="taxonomic scope" value="Eukaryota"/>
</dbReference>
<accession>L5MHG2</accession>
<feature type="region of interest" description="Disordered" evidence="5">
    <location>
        <begin position="49"/>
        <end position="189"/>
    </location>
</feature>
<evidence type="ECO:0000256" key="4">
    <source>
        <dbReference type="RuleBase" id="RU369044"/>
    </source>
</evidence>
<dbReference type="Pfam" id="PF05287">
    <property type="entry name" value="PMG"/>
    <property type="match status" value="1"/>
</dbReference>
<dbReference type="InterPro" id="IPR007659">
    <property type="entry name" value="Keratin_matx"/>
</dbReference>
<comment type="function">
    <text evidence="4">In the hair cortex, hair keratin intermediate filaments are embedded in an interfilamentous matrix, consisting of hair keratin-associated proteins (KRTAP), which are essential for the formation of a rigid and resistant hair shaft through their extensive disulfide bond cross-linking with abundant cysteine residues of hair keratins. The matrix proteins include the high-sulfur and high-glycine-tyrosine keratins.</text>
</comment>
<evidence type="ECO:0000256" key="2">
    <source>
        <dbReference type="ARBA" id="ARBA00022744"/>
    </source>
</evidence>
<comment type="similarity">
    <text evidence="3 4">Belongs to the PMG family.</text>
</comment>
<dbReference type="Proteomes" id="UP000010556">
    <property type="component" value="Unassembled WGS sequence"/>
</dbReference>
<dbReference type="PANTHER" id="PTHR23260:SF8">
    <property type="entry name" value="KERATIN-ASSOCIATED PROTEIN"/>
    <property type="match status" value="1"/>
</dbReference>
<name>L5MHG2_MYODS</name>
<dbReference type="GO" id="GO:0005829">
    <property type="term" value="C:cytosol"/>
    <property type="evidence" value="ECO:0007669"/>
    <property type="project" value="UniProtKB-ARBA"/>
</dbReference>
<dbReference type="AlphaFoldDB" id="L5MHG2"/>
<keyword evidence="1" id="KW-0677">Repeat</keyword>
<dbReference type="GO" id="GO:0045095">
    <property type="term" value="C:keratin filament"/>
    <property type="evidence" value="ECO:0007669"/>
    <property type="project" value="UniProtKB-UniRule"/>
</dbReference>
<gene>
    <name evidence="6" type="ORF">MDA_GLEAN10004826</name>
</gene>
<sequence length="204" mass="21077">MAPSHGPALRRVYRAPPLAAIEHNPCPVSLGGGLLLPSSCHGRTWLLDSVGEARGGPSSGRVPNRPREPSPEPSGLPKARLPGAAQATGAHAGPCERPRGPSWSVTAESTCTSEPRLAGKSQPPHSAVQGCPPGVTKRWPPETNVPEVPQTLDRESSQGHTQSPDSRPRRPLVSVTPGPPLLGPSAGACEPACCVTGGWQLPGK</sequence>
<dbReference type="PANTHER" id="PTHR23260">
    <property type="entry name" value="KERATIN ASSOCIATED PROTEIN 3-3-RELATED"/>
    <property type="match status" value="1"/>
</dbReference>
<organism evidence="6 7">
    <name type="scientific">Myotis davidii</name>
    <name type="common">David's myotis</name>
    <dbReference type="NCBI Taxonomy" id="225400"/>
    <lineage>
        <taxon>Eukaryota</taxon>
        <taxon>Metazoa</taxon>
        <taxon>Chordata</taxon>
        <taxon>Craniata</taxon>
        <taxon>Vertebrata</taxon>
        <taxon>Euteleostomi</taxon>
        <taxon>Mammalia</taxon>
        <taxon>Eutheria</taxon>
        <taxon>Laurasiatheria</taxon>
        <taxon>Chiroptera</taxon>
        <taxon>Yangochiroptera</taxon>
        <taxon>Vespertilionidae</taxon>
        <taxon>Myotis</taxon>
    </lineage>
</organism>
<reference evidence="7" key="1">
    <citation type="journal article" date="2013" name="Science">
        <title>Comparative analysis of bat genomes provides insight into the evolution of flight and immunity.</title>
        <authorList>
            <person name="Zhang G."/>
            <person name="Cowled C."/>
            <person name="Shi Z."/>
            <person name="Huang Z."/>
            <person name="Bishop-Lilly K.A."/>
            <person name="Fang X."/>
            <person name="Wynne J.W."/>
            <person name="Xiong Z."/>
            <person name="Baker M.L."/>
            <person name="Zhao W."/>
            <person name="Tachedjian M."/>
            <person name="Zhu Y."/>
            <person name="Zhou P."/>
            <person name="Jiang X."/>
            <person name="Ng J."/>
            <person name="Yang L."/>
            <person name="Wu L."/>
            <person name="Xiao J."/>
            <person name="Feng Y."/>
            <person name="Chen Y."/>
            <person name="Sun X."/>
            <person name="Zhang Y."/>
            <person name="Marsh G.A."/>
            <person name="Crameri G."/>
            <person name="Broder C.C."/>
            <person name="Frey K.G."/>
            <person name="Wang L.F."/>
            <person name="Wang J."/>
        </authorList>
    </citation>
    <scope>NUCLEOTIDE SEQUENCE [LARGE SCALE GENOMIC DNA]</scope>
</reference>
<evidence type="ECO:0000313" key="7">
    <source>
        <dbReference type="Proteomes" id="UP000010556"/>
    </source>
</evidence>
<comment type="subunit">
    <text evidence="4">Interacts with hair keratins.</text>
</comment>
<evidence type="ECO:0000256" key="1">
    <source>
        <dbReference type="ARBA" id="ARBA00022737"/>
    </source>
</evidence>
<keyword evidence="7" id="KW-1185">Reference proteome</keyword>
<keyword evidence="2 4" id="KW-0416">Keratin</keyword>
<evidence type="ECO:0000256" key="3">
    <source>
        <dbReference type="ARBA" id="ARBA00034495"/>
    </source>
</evidence>
<protein>
    <recommendedName>
        <fullName evidence="4">Keratin-associated protein</fullName>
    </recommendedName>
</protein>
<proteinExistence type="inferred from homology"/>
<evidence type="ECO:0000313" key="6">
    <source>
        <dbReference type="EMBL" id="ELK37826.1"/>
    </source>
</evidence>
<dbReference type="EMBL" id="KB099990">
    <property type="protein sequence ID" value="ELK37826.1"/>
    <property type="molecule type" value="Genomic_DNA"/>
</dbReference>
<evidence type="ECO:0000256" key="5">
    <source>
        <dbReference type="SAM" id="MobiDB-lite"/>
    </source>
</evidence>
<dbReference type="GO" id="GO:0005198">
    <property type="term" value="F:structural molecule activity"/>
    <property type="evidence" value="ECO:0007669"/>
    <property type="project" value="InterPro"/>
</dbReference>
<dbReference type="InterPro" id="IPR007951">
    <property type="entry name" value="KRTAP_PMG"/>
</dbReference>
<feature type="compositionally biased region" description="Polar residues" evidence="5">
    <location>
        <begin position="103"/>
        <end position="113"/>
    </location>
</feature>